<comment type="subcellular location">
    <subcellularLocation>
        <location evidence="1">Plastid</location>
    </subcellularLocation>
</comment>
<feature type="domain" description="Plastid lipid-associated protein/fibrillin conserved" evidence="3">
    <location>
        <begin position="97"/>
        <end position="216"/>
    </location>
</feature>
<evidence type="ECO:0000256" key="1">
    <source>
        <dbReference type="ARBA" id="ARBA00004474"/>
    </source>
</evidence>
<accession>A0A176WPT6</accession>
<proteinExistence type="predicted"/>
<dbReference type="InterPro" id="IPR006843">
    <property type="entry name" value="PAP/fibrillin_dom"/>
</dbReference>
<dbReference type="Pfam" id="PF04755">
    <property type="entry name" value="PAP_fibrillin"/>
    <property type="match status" value="1"/>
</dbReference>
<sequence>MSAFVAVQLVGFPLCSTSSSSSSSSRPSALAASGGFSASRNFRVKGDEASTSFSNAVSFVGDLKVVQPTIGGRNVALSVSSAALFPFLRGKKKDVEKVKIELLDAIAPLDRGANASPDDLARVDLICQELEKLNPSKAPLKSPLVNGKWKLIYTTSESILKKSRPGLLRPNGPIYQAINTDTLRAQNMETWPYFNQVTANLVPIDSRKVLVKFDYFKLFGLENFLAPSSATALALYPLEIKKLAVLGLHGRVTSDELQNSAYCKKAYVGNAGPVKVSDCGGFESEDWKNPCYFLVKTRLPYSDKPELKWCGLCGNREGWMRCGSCMGEGGYVTKPGLAGVKGRVGWSRCKTCYGKRILPCLLCAPKTDDRQPK</sequence>
<protein>
    <recommendedName>
        <fullName evidence="3">Plastid lipid-associated protein/fibrillin conserved domain-containing protein</fullName>
    </recommendedName>
</protein>
<dbReference type="GO" id="GO:0009536">
    <property type="term" value="C:plastid"/>
    <property type="evidence" value="ECO:0007669"/>
    <property type="project" value="UniProtKB-SubCell"/>
</dbReference>
<name>A0A176WPT6_MARPO</name>
<dbReference type="Proteomes" id="UP000077202">
    <property type="component" value="Unassembled WGS sequence"/>
</dbReference>
<organism evidence="4 5">
    <name type="scientific">Marchantia polymorpha subsp. ruderalis</name>
    <dbReference type="NCBI Taxonomy" id="1480154"/>
    <lineage>
        <taxon>Eukaryota</taxon>
        <taxon>Viridiplantae</taxon>
        <taxon>Streptophyta</taxon>
        <taxon>Embryophyta</taxon>
        <taxon>Marchantiophyta</taxon>
        <taxon>Marchantiopsida</taxon>
        <taxon>Marchantiidae</taxon>
        <taxon>Marchantiales</taxon>
        <taxon>Marchantiaceae</taxon>
        <taxon>Marchantia</taxon>
    </lineage>
</organism>
<reference evidence="4" key="1">
    <citation type="submission" date="2016-03" db="EMBL/GenBank/DDBJ databases">
        <title>Mechanisms controlling the formation of the plant cell surface in tip-growing cells are functionally conserved among land plants.</title>
        <authorList>
            <person name="Honkanen S."/>
            <person name="Jones V.A."/>
            <person name="Morieri G."/>
            <person name="Champion C."/>
            <person name="Hetherington A.J."/>
            <person name="Kelly S."/>
            <person name="Saint-Marcoux D."/>
            <person name="Proust H."/>
            <person name="Prescott H."/>
            <person name="Dolan L."/>
        </authorList>
    </citation>
    <scope>NUCLEOTIDE SEQUENCE [LARGE SCALE GENOMIC DNA]</scope>
    <source>
        <tissue evidence="4">Whole gametophyte</tissue>
    </source>
</reference>
<dbReference type="EMBL" id="LVLJ01000253">
    <property type="protein sequence ID" value="OAE35130.1"/>
    <property type="molecule type" value="Genomic_DNA"/>
</dbReference>
<evidence type="ECO:0000313" key="4">
    <source>
        <dbReference type="EMBL" id="OAE35130.1"/>
    </source>
</evidence>
<evidence type="ECO:0000259" key="3">
    <source>
        <dbReference type="Pfam" id="PF04755"/>
    </source>
</evidence>
<dbReference type="AlphaFoldDB" id="A0A176WPT6"/>
<evidence type="ECO:0000313" key="5">
    <source>
        <dbReference type="Proteomes" id="UP000077202"/>
    </source>
</evidence>
<keyword evidence="2" id="KW-0934">Plastid</keyword>
<comment type="caution">
    <text evidence="4">The sequence shown here is derived from an EMBL/GenBank/DDBJ whole genome shotgun (WGS) entry which is preliminary data.</text>
</comment>
<dbReference type="InterPro" id="IPR039633">
    <property type="entry name" value="PAP"/>
</dbReference>
<evidence type="ECO:0000256" key="2">
    <source>
        <dbReference type="ARBA" id="ARBA00022640"/>
    </source>
</evidence>
<dbReference type="PANTHER" id="PTHR31906">
    <property type="entry name" value="PLASTID-LIPID-ASSOCIATED PROTEIN 4, CHLOROPLASTIC-RELATED"/>
    <property type="match status" value="1"/>
</dbReference>
<keyword evidence="5" id="KW-1185">Reference proteome</keyword>
<gene>
    <name evidence="4" type="ORF">AXG93_4461s1090</name>
</gene>